<evidence type="ECO:0000256" key="13">
    <source>
        <dbReference type="PROSITE-ProRule" id="PRU00047"/>
    </source>
</evidence>
<gene>
    <name evidence="16" type="ORF">PCASD_23055</name>
</gene>
<dbReference type="Gene3D" id="3.10.10.10">
    <property type="entry name" value="HIV Type 1 Reverse Transcriptase, subunit A, domain 1"/>
    <property type="match status" value="1"/>
</dbReference>
<feature type="region of interest" description="Disordered" evidence="14">
    <location>
        <begin position="43"/>
        <end position="284"/>
    </location>
</feature>
<dbReference type="PANTHER" id="PTHR37984:SF5">
    <property type="entry name" value="PROTEIN NYNRIN-LIKE"/>
    <property type="match status" value="1"/>
</dbReference>
<feature type="compositionally biased region" description="Acidic residues" evidence="14">
    <location>
        <begin position="963"/>
        <end position="972"/>
    </location>
</feature>
<dbReference type="GO" id="GO:0006397">
    <property type="term" value="P:mRNA processing"/>
    <property type="evidence" value="ECO:0007669"/>
    <property type="project" value="UniProtKB-KW"/>
</dbReference>
<keyword evidence="5" id="KW-0378">Hydrolase</keyword>
<feature type="domain" description="CCHC-type" evidence="15">
    <location>
        <begin position="936"/>
        <end position="951"/>
    </location>
</feature>
<keyword evidence="2" id="KW-0645">Protease</keyword>
<feature type="compositionally biased region" description="Basic and acidic residues" evidence="14">
    <location>
        <begin position="366"/>
        <end position="404"/>
    </location>
</feature>
<evidence type="ECO:0000256" key="2">
    <source>
        <dbReference type="ARBA" id="ARBA00022670"/>
    </source>
</evidence>
<dbReference type="SUPFAM" id="SSF57756">
    <property type="entry name" value="Retrovirus zinc finger-like domains"/>
    <property type="match status" value="1"/>
</dbReference>
<feature type="region of interest" description="Disordered" evidence="14">
    <location>
        <begin position="961"/>
        <end position="995"/>
    </location>
</feature>
<keyword evidence="11" id="KW-0238">DNA-binding</keyword>
<evidence type="ECO:0000256" key="12">
    <source>
        <dbReference type="ARBA" id="ARBA00023268"/>
    </source>
</evidence>
<evidence type="ECO:0000256" key="8">
    <source>
        <dbReference type="ARBA" id="ARBA00022842"/>
    </source>
</evidence>
<keyword evidence="7" id="KW-0255">Endonuclease</keyword>
<dbReference type="InterPro" id="IPR036875">
    <property type="entry name" value="Znf_CCHC_sf"/>
</dbReference>
<dbReference type="Gene3D" id="4.10.60.10">
    <property type="entry name" value="Zinc finger, CCHC-type"/>
    <property type="match status" value="1"/>
</dbReference>
<dbReference type="InterPro" id="IPR041577">
    <property type="entry name" value="RT_RNaseH_2"/>
</dbReference>
<dbReference type="InterPro" id="IPR043128">
    <property type="entry name" value="Rev_trsase/Diguanyl_cyclase"/>
</dbReference>
<feature type="compositionally biased region" description="Acidic residues" evidence="14">
    <location>
        <begin position="982"/>
        <end position="994"/>
    </location>
</feature>
<dbReference type="CDD" id="cd01647">
    <property type="entry name" value="RT_LTR"/>
    <property type="match status" value="1"/>
</dbReference>
<evidence type="ECO:0000256" key="7">
    <source>
        <dbReference type="ARBA" id="ARBA00022759"/>
    </source>
</evidence>
<evidence type="ECO:0000313" key="17">
    <source>
        <dbReference type="Proteomes" id="UP000235392"/>
    </source>
</evidence>
<evidence type="ECO:0000256" key="14">
    <source>
        <dbReference type="SAM" id="MobiDB-lite"/>
    </source>
</evidence>
<dbReference type="InterPro" id="IPR043502">
    <property type="entry name" value="DNA/RNA_pol_sf"/>
</dbReference>
<dbReference type="SUPFAM" id="SSF50630">
    <property type="entry name" value="Acid proteases"/>
    <property type="match status" value="1"/>
</dbReference>
<organism evidence="16 17">
    <name type="scientific">Puccinia coronata f. sp. avenae</name>
    <dbReference type="NCBI Taxonomy" id="200324"/>
    <lineage>
        <taxon>Eukaryota</taxon>
        <taxon>Fungi</taxon>
        <taxon>Dikarya</taxon>
        <taxon>Basidiomycota</taxon>
        <taxon>Pucciniomycotina</taxon>
        <taxon>Pucciniomycetes</taxon>
        <taxon>Pucciniales</taxon>
        <taxon>Pucciniaceae</taxon>
        <taxon>Puccinia</taxon>
    </lineage>
</organism>
<dbReference type="InterPro" id="IPR021109">
    <property type="entry name" value="Peptidase_aspartic_dom_sf"/>
</dbReference>
<dbReference type="FunFam" id="3.30.70.270:FF:000020">
    <property type="entry name" value="Transposon Tf2-6 polyprotein-like Protein"/>
    <property type="match status" value="1"/>
</dbReference>
<dbReference type="GO" id="GO:0006508">
    <property type="term" value="P:proteolysis"/>
    <property type="evidence" value="ECO:0007669"/>
    <property type="project" value="UniProtKB-KW"/>
</dbReference>
<evidence type="ECO:0000256" key="3">
    <source>
        <dbReference type="ARBA" id="ARBA00022679"/>
    </source>
</evidence>
<feature type="compositionally biased region" description="Low complexity" evidence="14">
    <location>
        <begin position="408"/>
        <end position="428"/>
    </location>
</feature>
<dbReference type="InterPro" id="IPR001969">
    <property type="entry name" value="Aspartic_peptidase_AS"/>
</dbReference>
<dbReference type="Proteomes" id="UP000235392">
    <property type="component" value="Unassembled WGS sequence"/>
</dbReference>
<evidence type="ECO:0000256" key="5">
    <source>
        <dbReference type="ARBA" id="ARBA00022722"/>
    </source>
</evidence>
<dbReference type="GO" id="GO:0003677">
    <property type="term" value="F:DNA binding"/>
    <property type="evidence" value="ECO:0007669"/>
    <property type="project" value="UniProtKB-KW"/>
</dbReference>
<dbReference type="GO" id="GO:0016779">
    <property type="term" value="F:nucleotidyltransferase activity"/>
    <property type="evidence" value="ECO:0007669"/>
    <property type="project" value="UniProtKB-KW"/>
</dbReference>
<feature type="region of interest" description="Disordered" evidence="14">
    <location>
        <begin position="626"/>
        <end position="659"/>
    </location>
</feature>
<evidence type="ECO:0000256" key="1">
    <source>
        <dbReference type="ARBA" id="ARBA00022664"/>
    </source>
</evidence>
<feature type="compositionally biased region" description="Basic and acidic residues" evidence="14">
    <location>
        <begin position="44"/>
        <end position="58"/>
    </location>
</feature>
<reference evidence="16 17" key="1">
    <citation type="submission" date="2017-11" db="EMBL/GenBank/DDBJ databases">
        <title>De novo assembly and phasing of dikaryotic genomes from two isolates of Puccinia coronata f. sp. avenae, the causal agent of oat crown rust.</title>
        <authorList>
            <person name="Miller M.E."/>
            <person name="Zhang Y."/>
            <person name="Omidvar V."/>
            <person name="Sperschneider J."/>
            <person name="Schwessinger B."/>
            <person name="Raley C."/>
            <person name="Palmer J.M."/>
            <person name="Garnica D."/>
            <person name="Upadhyaya N."/>
            <person name="Rathjen J."/>
            <person name="Taylor J.M."/>
            <person name="Park R.F."/>
            <person name="Dodds P.N."/>
            <person name="Hirsch C.D."/>
            <person name="Kianian S.F."/>
            <person name="Figueroa M."/>
        </authorList>
    </citation>
    <scope>NUCLEOTIDE SEQUENCE [LARGE SCALE GENOMIC DNA]</scope>
    <source>
        <strain evidence="16">12SD80</strain>
    </source>
</reference>
<dbReference type="InterPro" id="IPR050951">
    <property type="entry name" value="Retrovirus_Pol_polyprotein"/>
</dbReference>
<evidence type="ECO:0000256" key="10">
    <source>
        <dbReference type="ARBA" id="ARBA00022908"/>
    </source>
</evidence>
<dbReference type="Pfam" id="PF00098">
    <property type="entry name" value="zf-CCHC"/>
    <property type="match status" value="1"/>
</dbReference>
<dbReference type="PROSITE" id="PS50158">
    <property type="entry name" value="ZF_CCHC"/>
    <property type="match status" value="1"/>
</dbReference>
<proteinExistence type="predicted"/>
<comment type="caution">
    <text evidence="16">The sequence shown here is derived from an EMBL/GenBank/DDBJ whole genome shotgun (WGS) entry which is preliminary data.</text>
</comment>
<keyword evidence="3" id="KW-0808">Transferase</keyword>
<feature type="region of interest" description="Disordered" evidence="14">
    <location>
        <begin position="302"/>
        <end position="430"/>
    </location>
</feature>
<dbReference type="PROSITE" id="PS00141">
    <property type="entry name" value="ASP_PROTEASE"/>
    <property type="match status" value="1"/>
</dbReference>
<dbReference type="InterPro" id="IPR001878">
    <property type="entry name" value="Znf_CCHC"/>
</dbReference>
<dbReference type="GO" id="GO:0003723">
    <property type="term" value="F:RNA binding"/>
    <property type="evidence" value="ECO:0007669"/>
    <property type="project" value="UniProtKB-KW"/>
</dbReference>
<dbReference type="PANTHER" id="PTHR37984">
    <property type="entry name" value="PROTEIN CBG26694"/>
    <property type="match status" value="1"/>
</dbReference>
<dbReference type="Gene3D" id="2.40.70.10">
    <property type="entry name" value="Acid Proteases"/>
    <property type="match status" value="1"/>
</dbReference>
<dbReference type="GO" id="GO:0004190">
    <property type="term" value="F:aspartic-type endopeptidase activity"/>
    <property type="evidence" value="ECO:0007669"/>
    <property type="project" value="UniProtKB-KW"/>
</dbReference>
<feature type="compositionally biased region" description="Polar residues" evidence="14">
    <location>
        <begin position="631"/>
        <end position="657"/>
    </location>
</feature>
<keyword evidence="12" id="KW-0511">Multifunctional enzyme</keyword>
<dbReference type="GO" id="GO:0008270">
    <property type="term" value="F:zinc ion binding"/>
    <property type="evidence" value="ECO:0007669"/>
    <property type="project" value="UniProtKB-KW"/>
</dbReference>
<name>A0A2N5SEF3_9BASI</name>
<feature type="compositionally biased region" description="Basic and acidic residues" evidence="14">
    <location>
        <begin position="114"/>
        <end position="145"/>
    </location>
</feature>
<dbReference type="Pfam" id="PF17919">
    <property type="entry name" value="RT_RNaseH_2"/>
    <property type="match status" value="1"/>
</dbReference>
<keyword evidence="9" id="KW-0694">RNA-binding</keyword>
<feature type="compositionally biased region" description="Polar residues" evidence="14">
    <location>
        <begin position="891"/>
        <end position="912"/>
    </location>
</feature>
<dbReference type="Pfam" id="PF00078">
    <property type="entry name" value="RVT_1"/>
    <property type="match status" value="1"/>
</dbReference>
<feature type="region of interest" description="Disordered" evidence="14">
    <location>
        <begin position="890"/>
        <end position="934"/>
    </location>
</feature>
<keyword evidence="1" id="KW-0507">mRNA processing</keyword>
<dbReference type="InterPro" id="IPR000477">
    <property type="entry name" value="RT_dom"/>
</dbReference>
<feature type="compositionally biased region" description="Polar residues" evidence="14">
    <location>
        <begin position="215"/>
        <end position="225"/>
    </location>
</feature>
<keyword evidence="13" id="KW-0863">Zinc-finger</keyword>
<evidence type="ECO:0000313" key="16">
    <source>
        <dbReference type="EMBL" id="PLW11630.1"/>
    </source>
</evidence>
<evidence type="ECO:0000256" key="9">
    <source>
        <dbReference type="ARBA" id="ARBA00022884"/>
    </source>
</evidence>
<accession>A0A2N5SEF3</accession>
<keyword evidence="10" id="KW-0229">DNA integration</keyword>
<dbReference type="EMBL" id="PGCI01000915">
    <property type="protein sequence ID" value="PLW11630.1"/>
    <property type="molecule type" value="Genomic_DNA"/>
</dbReference>
<keyword evidence="6" id="KW-0064">Aspartyl protease</keyword>
<protein>
    <recommendedName>
        <fullName evidence="15">CCHC-type domain-containing protein</fullName>
    </recommendedName>
</protein>
<dbReference type="GO" id="GO:0015074">
    <property type="term" value="P:DNA integration"/>
    <property type="evidence" value="ECO:0007669"/>
    <property type="project" value="UniProtKB-KW"/>
</dbReference>
<evidence type="ECO:0000256" key="4">
    <source>
        <dbReference type="ARBA" id="ARBA00022695"/>
    </source>
</evidence>
<evidence type="ECO:0000256" key="6">
    <source>
        <dbReference type="ARBA" id="ARBA00022750"/>
    </source>
</evidence>
<keyword evidence="8" id="KW-0460">Magnesium</keyword>
<keyword evidence="5" id="KW-0540">Nuclease</keyword>
<evidence type="ECO:0000259" key="15">
    <source>
        <dbReference type="PROSITE" id="PS50158"/>
    </source>
</evidence>
<keyword evidence="13" id="KW-0479">Metal-binding</keyword>
<keyword evidence="13" id="KW-0862">Zinc</keyword>
<dbReference type="Gene3D" id="3.30.70.270">
    <property type="match status" value="2"/>
</dbReference>
<evidence type="ECO:0000256" key="11">
    <source>
        <dbReference type="ARBA" id="ARBA00023125"/>
    </source>
</evidence>
<dbReference type="SMART" id="SM00343">
    <property type="entry name" value="ZnF_C2HC"/>
    <property type="match status" value="1"/>
</dbReference>
<keyword evidence="4" id="KW-0548">Nucleotidyltransferase</keyword>
<dbReference type="SUPFAM" id="SSF56672">
    <property type="entry name" value="DNA/RNA polymerases"/>
    <property type="match status" value="1"/>
</dbReference>
<sequence>MPSHLRNGKDLLVEEQQRAIRALEAQKGRRNVPIIYELSQSAVERSRRIDERPADRSHSGLPGTAIPVFPVDDRDGRPLQRQPSHLSRPGPSPFVGRIPGEFQVSRIESIDTGSRSDRTRDSTERLITFDRLIEPPPIEHPESRRVVGRSESGRDDPRQPMESVLEGSFKQQRSADESRPNAGLHQPIGITPASRPRSNDEALSPVERQGRVGQVRSQDALSTPELQHGDRPRLSDPNPAKLFVHLEGDVVQPPEKSSERPSNTTQRSLLDVSTKRNASFETPSYYFTPAGKLAAIRTRNRQPLPSCFPERDLSDPSSPSRVPLQYPSPREPVPGTKRAQSANWIPLSERERVSRTEQPPLPGKQSEPRQREEPSTEPRFDLQHDGDREFFRPGRKSSQRDAAKRPWSTFPQTGQGQQPDPSQQPSPSIASRLHPKEFEVSPNPSEVEKIFANIDHEFIAEAPFLIEDRLKDLFANFLEDLSGTMDAFPGTLLEACVSRLNATVSSSMLEVIRADIIPSLVHKIMLHVSEFSPPAPNTFNVNIPDSLTDKIDGLQDIILGMHSVNDDKIEKLSRSFHHMEDQLREQVLDLKQKLLDSQKREEDILEQVRRRLGDLSSLSASIKERVDKSALENQKPSEYSQPLRYNNPMMNEQSPSDSGARKAFHYRTVPPKIPSGENTGTHPPLNNNPQWLTEFPFINHDHVDVEMRKELWKSIPKTSEWEKFSGELPYNHELWLKNIDVFVQDYCMLDHMIISRLTALFTDTAKNWYIGIRDNHDNRSWAWWKNTIRNKFGTHNWKWKMQQEFEKDYFTLENKKVHNWFNTQRERLRAFQPELSEYLICEKVLKQCPGNLEHAVKSRYKKEATEMNFEEMVIIIEEVLDRAMKYPRPAFNNSSNQFSKNTWRNNPSSTKVEPSKTEPNQKKPSTTPAHMRKDSCNFCKQPGHFSRECPKRRQRINEVGIDNLEDSYDNDNENQNCQMSSLEEEEDPPNDSEGDQFVLAMNQDRDYDPSSLIETEFFAFAVECETLNEYSIAEIQAESHQPQTWHNNCQSTHIEDARLMRCKPDKGKAHLIGFQTLTTVLIHNKDHSCLLDSGASCSIISNSLLKSILPEWKDQLMPITHARFHSCSDQLKALGIIELALIFPHTRGSVRIVAEFVVMENARMHYLILGNDYQSLYGFDITNSKERYFTIGNENKKKKFSFKSHNLEKSPISSDIAALKESNPDLNKFIKEDLSEAKIYDQLTNDQKNSLFAILFKNKGAFADTDQPLGAIKGHEVSIKLTTERPFPPLLRRPPYPASPKSREALDEHIEDLVRLNVLRKVGHNEVVEITTPVIIAWHNGKSRMVGDFRALNTYTSADRYPIPKISETLNNLAKAKFLTSMDVLKGFHQNVIAPDSRQYLRIICHKGIYEYLRMPFGIKNAPSHFQRMMDMEFRKELAEKWIIIYIDDIIIMSNTWEEHLQRLDRTLKIVINMNMRISLKKCNFGFHQIKALGHVVSGIAIGIDQNKVAAVLQKPVPSNRKEVQSFLGFAGYYRQHIDKFAEVAKPLTELCKLETVFEMTHQRLVAYNTLIRKLTTAPLLLFPDWKLPFKLYVDASMIGLGAALHQVQTMDGMLREGPVVFISRQLKDSEARLYSS</sequence>
<dbReference type="GO" id="GO:0004519">
    <property type="term" value="F:endonuclease activity"/>
    <property type="evidence" value="ECO:0007669"/>
    <property type="project" value="UniProtKB-KW"/>
</dbReference>